<keyword evidence="6" id="KW-1185">Reference proteome</keyword>
<gene>
    <name evidence="5" type="ORF">EWB00_008913</name>
</gene>
<protein>
    <submittedName>
        <fullName evidence="5">SPT2-like protein isoform 3</fullName>
    </submittedName>
</protein>
<dbReference type="SMART" id="SM00784">
    <property type="entry name" value="SPT2"/>
    <property type="match status" value="1"/>
</dbReference>
<accession>C1LHE0</accession>
<dbReference type="STRING" id="6182.C1LHE0"/>
<dbReference type="PANTHER" id="PTHR22691">
    <property type="entry name" value="YEAST SPT2-RELATED"/>
    <property type="match status" value="1"/>
</dbReference>
<dbReference type="GO" id="GO:0042393">
    <property type="term" value="F:histone binding"/>
    <property type="evidence" value="ECO:0007669"/>
    <property type="project" value="TreeGrafter"/>
</dbReference>
<evidence type="ECO:0000313" key="5">
    <source>
        <dbReference type="EMBL" id="TNN19445.1"/>
    </source>
</evidence>
<comment type="similarity">
    <text evidence="1">Belongs to the SPT2 family.</text>
</comment>
<dbReference type="AlphaFoldDB" id="C1LHE0"/>
<feature type="coiled-coil region" evidence="3">
    <location>
        <begin position="475"/>
        <end position="502"/>
    </location>
</feature>
<evidence type="ECO:0000256" key="2">
    <source>
        <dbReference type="ARBA" id="ARBA00023054"/>
    </source>
</evidence>
<organism evidence="4">
    <name type="scientific">Schistosoma japonicum</name>
    <name type="common">Blood fluke</name>
    <dbReference type="NCBI Taxonomy" id="6182"/>
    <lineage>
        <taxon>Eukaryota</taxon>
        <taxon>Metazoa</taxon>
        <taxon>Spiralia</taxon>
        <taxon>Lophotrochozoa</taxon>
        <taxon>Platyhelminthes</taxon>
        <taxon>Trematoda</taxon>
        <taxon>Digenea</taxon>
        <taxon>Strigeidida</taxon>
        <taxon>Schistosomatoidea</taxon>
        <taxon>Schistosomatidae</taxon>
        <taxon>Schistosoma</taxon>
    </lineage>
</organism>
<dbReference type="InterPro" id="IPR013256">
    <property type="entry name" value="Chromatin_SPT2"/>
</dbReference>
<evidence type="ECO:0000256" key="1">
    <source>
        <dbReference type="ARBA" id="ARBA00006461"/>
    </source>
</evidence>
<sequence length="504" mass="56946">MEFREVLALAKKKQSRHDNEVKRIEEHAKQREIEKKKQMEIADELSRKYTKHATVTNNNVNISNLGAFSSPTTLPTVKASTVRSETFSSNSSSVCKSNITAIHKVTDHEKVVKLPNRSLESPIVPCSVKRAKVPPKPSRLSFTDMMELAKKNVQHSPDRKRPFDDLIPCSVDSKYRKLDSSSTEGLRTPLVTPKITKKPKLSSKTKVPESLKVTPNLQSKISISGGTNGFCKTADRSVIEKAVQHLEKTDQVLNVLKKNERSNHTRVNLPTLLKNKAKFTEPLKTSQTYLPKENKPLPKSSVTSNLFGCNIRNKEKPLITPTSQTPNSQACDKAKVSLTKTVPKLNKDSVKSLHKSSNNIQKPLAHPQPKSINSVAHKRGIAAQLGVNLQSPAVASLSASDSTEDEYMSDDSFIDDSEALQSKEYARVVRDIHRALKFDPRRYKDVNPYEDLRCMEAKYCDIEKEERRSARLAALEDNEELIRDMKRRKEKMIRKRQQFLDDND</sequence>
<reference evidence="4" key="2">
    <citation type="submission" date="2009-03" db="EMBL/GenBank/DDBJ databases">
        <authorList>
            <person name="Gang L."/>
        </authorList>
    </citation>
    <scope>NUCLEOTIDE SEQUENCE</scope>
    <source>
        <strain evidence="4">Anhui</strain>
    </source>
</reference>
<dbReference type="Proteomes" id="UP000311919">
    <property type="component" value="Unassembled WGS sequence"/>
</dbReference>
<evidence type="ECO:0000256" key="3">
    <source>
        <dbReference type="SAM" id="Coils"/>
    </source>
</evidence>
<keyword evidence="2 3" id="KW-0175">Coiled coil</keyword>
<name>C1LHE0_SCHJA</name>
<dbReference type="GO" id="GO:0005730">
    <property type="term" value="C:nucleolus"/>
    <property type="evidence" value="ECO:0007669"/>
    <property type="project" value="TreeGrafter"/>
</dbReference>
<dbReference type="PANTHER" id="PTHR22691:SF8">
    <property type="entry name" value="PROTEIN SPT2 HOMOLOG"/>
    <property type="match status" value="1"/>
</dbReference>
<evidence type="ECO:0000313" key="6">
    <source>
        <dbReference type="Proteomes" id="UP000311919"/>
    </source>
</evidence>
<evidence type="ECO:0000313" key="4">
    <source>
        <dbReference type="EMBL" id="CAX74118.1"/>
    </source>
</evidence>
<dbReference type="Pfam" id="PF08243">
    <property type="entry name" value="SPT2"/>
    <property type="match status" value="1"/>
</dbReference>
<dbReference type="EMBL" id="SKCS01000050">
    <property type="protein sequence ID" value="TNN19445.1"/>
    <property type="molecule type" value="Genomic_DNA"/>
</dbReference>
<dbReference type="GO" id="GO:0003677">
    <property type="term" value="F:DNA binding"/>
    <property type="evidence" value="ECO:0007669"/>
    <property type="project" value="TreeGrafter"/>
</dbReference>
<dbReference type="OrthoDB" id="6259853at2759"/>
<proteinExistence type="evidence at transcript level"/>
<reference evidence="4" key="1">
    <citation type="journal article" date="2009" name="Nature">
        <title>The Schistosoma japonicum genome reveals features of host-parasite interplay.</title>
        <authorList>
            <person name="Liu F."/>
            <person name="Zhou Y."/>
            <person name="Wang Z.Q."/>
            <person name="Lu G."/>
            <person name="Zheng H."/>
            <person name="Brindley P.J."/>
            <person name="McManus D.P."/>
            <person name="Blair D."/>
            <person name="Zhang Q.H."/>
            <person name="Zhong Y."/>
            <person name="Wang S."/>
            <person name="Han Z.G."/>
            <person name="Chen Z."/>
        </authorList>
    </citation>
    <scope>NUCLEOTIDE SEQUENCE</scope>
    <source>
        <strain evidence="4">Anhui</strain>
    </source>
</reference>
<dbReference type="GO" id="GO:0006360">
    <property type="term" value="P:transcription by RNA polymerase I"/>
    <property type="evidence" value="ECO:0007669"/>
    <property type="project" value="TreeGrafter"/>
</dbReference>
<reference evidence="5 6" key="3">
    <citation type="submission" date="2019-03" db="EMBL/GenBank/DDBJ databases">
        <title>An improved genome assembly of the fluke Schistosoma japonicum.</title>
        <authorList>
            <person name="Hu W."/>
            <person name="Luo F."/>
            <person name="Yin M."/>
            <person name="Mo X."/>
            <person name="Sun C."/>
            <person name="Wu Q."/>
            <person name="Zhu B."/>
            <person name="Xiang M."/>
            <person name="Wang J."/>
            <person name="Wang Y."/>
            <person name="Zhang T."/>
            <person name="Xu B."/>
            <person name="Zheng H."/>
            <person name="Feng Z."/>
        </authorList>
    </citation>
    <scope>NUCLEOTIDE SEQUENCE [LARGE SCALE GENOMIC DNA]</scope>
    <source>
        <strain evidence="5">HuSjv2</strain>
        <tissue evidence="5">Worms</tissue>
    </source>
</reference>
<dbReference type="EMBL" id="FN318389">
    <property type="protein sequence ID" value="CAX74118.1"/>
    <property type="molecule type" value="mRNA"/>
</dbReference>
<dbReference type="GO" id="GO:0006334">
    <property type="term" value="P:nucleosome assembly"/>
    <property type="evidence" value="ECO:0007669"/>
    <property type="project" value="TreeGrafter"/>
</dbReference>